<sequence length="128" mass="13864">MSTVSKSALHSNVRRTLAVIALLLFILSYYGEMTDTAALAGLWDPAIALMCLLIGAGIWSTSEYRRPAAVVATAGFVTFAVTTLVEFFELSISAVRGFDTLVLLSLLVGFGAYVKILWDDKSDLLKLK</sequence>
<evidence type="ECO:0000313" key="2">
    <source>
        <dbReference type="EMBL" id="KTG09681.1"/>
    </source>
</evidence>
<dbReference type="RefSeq" id="WP_155120537.1">
    <property type="nucleotide sequence ID" value="NZ_LOPU01000018.1"/>
</dbReference>
<reference evidence="2 3" key="1">
    <citation type="submission" date="2015-12" db="EMBL/GenBank/DDBJ databases">
        <title>Haloprofundus marisrubri gen. nov., sp. nov., an extremely halophilic archaeon isolated from the Discovery deep brine-seawater interface in the Red Sea.</title>
        <authorList>
            <person name="Zhang G."/>
            <person name="Stingl U."/>
            <person name="Rashid M."/>
        </authorList>
    </citation>
    <scope>NUCLEOTIDE SEQUENCE [LARGE SCALE GENOMIC DNA]</scope>
    <source>
        <strain evidence="2 3">SB9</strain>
    </source>
</reference>
<keyword evidence="1" id="KW-1133">Transmembrane helix</keyword>
<name>A0A0W1R8C2_9EURY</name>
<proteinExistence type="predicted"/>
<keyword evidence="1" id="KW-0472">Membrane</keyword>
<dbReference type="EMBL" id="LOPU01000018">
    <property type="protein sequence ID" value="KTG09681.1"/>
    <property type="molecule type" value="Genomic_DNA"/>
</dbReference>
<feature type="transmembrane region" description="Helical" evidence="1">
    <location>
        <begin position="100"/>
        <end position="118"/>
    </location>
</feature>
<keyword evidence="1" id="KW-0812">Transmembrane</keyword>
<evidence type="ECO:0000313" key="3">
    <source>
        <dbReference type="Proteomes" id="UP000054387"/>
    </source>
</evidence>
<dbReference type="AlphaFoldDB" id="A0A0W1R8C2"/>
<dbReference type="STRING" id="1514971.AUR64_08545"/>
<keyword evidence="3" id="KW-1185">Reference proteome</keyword>
<organism evidence="2 3">
    <name type="scientific">Haloprofundus marisrubri</name>
    <dbReference type="NCBI Taxonomy" id="1514971"/>
    <lineage>
        <taxon>Archaea</taxon>
        <taxon>Methanobacteriati</taxon>
        <taxon>Methanobacteriota</taxon>
        <taxon>Stenosarchaea group</taxon>
        <taxon>Halobacteria</taxon>
        <taxon>Halobacteriales</taxon>
        <taxon>Haloferacaceae</taxon>
        <taxon>Haloprofundus</taxon>
    </lineage>
</organism>
<feature type="transmembrane region" description="Helical" evidence="1">
    <location>
        <begin position="12"/>
        <end position="30"/>
    </location>
</feature>
<evidence type="ECO:0000256" key="1">
    <source>
        <dbReference type="SAM" id="Phobius"/>
    </source>
</evidence>
<comment type="caution">
    <text evidence="2">The sequence shown here is derived from an EMBL/GenBank/DDBJ whole genome shotgun (WGS) entry which is preliminary data.</text>
</comment>
<feature type="transmembrane region" description="Helical" evidence="1">
    <location>
        <begin position="42"/>
        <end position="61"/>
    </location>
</feature>
<feature type="transmembrane region" description="Helical" evidence="1">
    <location>
        <begin position="68"/>
        <end position="88"/>
    </location>
</feature>
<gene>
    <name evidence="2" type="ORF">AUR64_08545</name>
</gene>
<dbReference type="Proteomes" id="UP000054387">
    <property type="component" value="Unassembled WGS sequence"/>
</dbReference>
<accession>A0A0W1R8C2</accession>
<protein>
    <submittedName>
        <fullName evidence="2">Uncharacterized protein</fullName>
    </submittedName>
</protein>